<dbReference type="EMBL" id="JAFREL020000003">
    <property type="protein sequence ID" value="MEO1771604.1"/>
    <property type="molecule type" value="Genomic_DNA"/>
</dbReference>
<organism evidence="9 10">
    <name type="scientific">Candidatus Enterococcus ferrettii</name>
    <dbReference type="NCBI Taxonomy" id="2815324"/>
    <lineage>
        <taxon>Bacteria</taxon>
        <taxon>Bacillati</taxon>
        <taxon>Bacillota</taxon>
        <taxon>Bacilli</taxon>
        <taxon>Lactobacillales</taxon>
        <taxon>Enterococcaceae</taxon>
        <taxon>Enterococcus</taxon>
    </lineage>
</organism>
<dbReference type="PROSITE" id="PS51101">
    <property type="entry name" value="PTS_EIIB_TYPE_4"/>
    <property type="match status" value="1"/>
</dbReference>
<evidence type="ECO:0000256" key="7">
    <source>
        <dbReference type="ARBA" id="ARBA00022777"/>
    </source>
</evidence>
<comment type="subcellular location">
    <subcellularLocation>
        <location evidence="1">Cytoplasm</location>
    </subcellularLocation>
</comment>
<evidence type="ECO:0000256" key="4">
    <source>
        <dbReference type="ARBA" id="ARBA00022597"/>
    </source>
</evidence>
<keyword evidence="10" id="KW-1185">Reference proteome</keyword>
<sequence length="163" mass="17994">MSTLEGIIHIRIDDRLIHGQVAGLWTNELKATRLMVINDQVATDDTQKSLLRMVAPGTVNTSIITEETAFANISAGKYAGQRVFVILKSPVEILNLLDRGLPIKRINVGNMSSRDNTEVIKQGISVTTEEKAAFKELLERGMEITTIRTPSNTESFLKLSDLA</sequence>
<dbReference type="SUPFAM" id="SSF52728">
    <property type="entry name" value="PTS IIb component"/>
    <property type="match status" value="1"/>
</dbReference>
<dbReference type="InterPro" id="IPR036667">
    <property type="entry name" value="PTS_IIB_sorbose-sp_sf"/>
</dbReference>
<evidence type="ECO:0000256" key="3">
    <source>
        <dbReference type="ARBA" id="ARBA00022490"/>
    </source>
</evidence>
<proteinExistence type="predicted"/>
<keyword evidence="6" id="KW-0598">Phosphotransferase system</keyword>
<keyword evidence="2" id="KW-0813">Transport</keyword>
<dbReference type="RefSeq" id="WP_207704674.1">
    <property type="nucleotide sequence ID" value="NZ_JAFREL020000003.1"/>
</dbReference>
<keyword evidence="7" id="KW-0418">Kinase</keyword>
<evidence type="ECO:0000256" key="6">
    <source>
        <dbReference type="ARBA" id="ARBA00022683"/>
    </source>
</evidence>
<evidence type="ECO:0000256" key="1">
    <source>
        <dbReference type="ARBA" id="ARBA00004496"/>
    </source>
</evidence>
<name>A0ABV0ESJ0_9ENTE</name>
<evidence type="ECO:0000259" key="8">
    <source>
        <dbReference type="PROSITE" id="PS51101"/>
    </source>
</evidence>
<keyword evidence="4" id="KW-0762">Sugar transport</keyword>
<reference evidence="9 10" key="1">
    <citation type="submission" date="2024-02" db="EMBL/GenBank/DDBJ databases">
        <title>The Genome Sequence of Enterococcus sp. DIV0159.</title>
        <authorList>
            <person name="Earl A."/>
            <person name="Manson A."/>
            <person name="Gilmore M."/>
            <person name="Sanders J."/>
            <person name="Shea T."/>
            <person name="Howe W."/>
            <person name="Livny J."/>
            <person name="Cuomo C."/>
            <person name="Neafsey D."/>
            <person name="Birren B."/>
        </authorList>
    </citation>
    <scope>NUCLEOTIDE SEQUENCE [LARGE SCALE GENOMIC DNA]</scope>
    <source>
        <strain evidence="9 10">665A</strain>
    </source>
</reference>
<accession>A0ABV0ESJ0</accession>
<comment type="caution">
    <text evidence="9">The sequence shown here is derived from an EMBL/GenBank/DDBJ whole genome shotgun (WGS) entry which is preliminary data.</text>
</comment>
<dbReference type="InterPro" id="IPR004720">
    <property type="entry name" value="PTS_IIB_sorbose-sp"/>
</dbReference>
<keyword evidence="3" id="KW-0963">Cytoplasm</keyword>
<evidence type="ECO:0000313" key="10">
    <source>
        <dbReference type="Proteomes" id="UP000664357"/>
    </source>
</evidence>
<gene>
    <name evidence="9" type="ORF">JZO67_003585</name>
</gene>
<keyword evidence="5" id="KW-0808">Transferase</keyword>
<evidence type="ECO:0000256" key="2">
    <source>
        <dbReference type="ARBA" id="ARBA00022448"/>
    </source>
</evidence>
<feature type="domain" description="PTS EIIB type-4" evidence="8">
    <location>
        <begin position="3"/>
        <end position="163"/>
    </location>
</feature>
<evidence type="ECO:0000256" key="5">
    <source>
        <dbReference type="ARBA" id="ARBA00022679"/>
    </source>
</evidence>
<evidence type="ECO:0000313" key="9">
    <source>
        <dbReference type="EMBL" id="MEO1771604.1"/>
    </source>
</evidence>
<dbReference type="Proteomes" id="UP000664357">
    <property type="component" value="Unassembled WGS sequence"/>
</dbReference>
<dbReference type="Pfam" id="PF03830">
    <property type="entry name" value="PTSIIB_sorb"/>
    <property type="match status" value="1"/>
</dbReference>
<dbReference type="Gene3D" id="3.40.35.10">
    <property type="entry name" value="Phosphotransferase system, sorbose subfamily IIB component"/>
    <property type="match status" value="1"/>
</dbReference>
<protein>
    <submittedName>
        <fullName evidence="9">PTS system, mannose-specific IIB component</fullName>
    </submittedName>
</protein>